<evidence type="ECO:0000313" key="2">
    <source>
        <dbReference type="Proteomes" id="UP000255082"/>
    </source>
</evidence>
<name>A0A378WW43_9NOCA</name>
<dbReference type="AlphaFoldDB" id="A0A378WW43"/>
<evidence type="ECO:0000313" key="1">
    <source>
        <dbReference type="EMBL" id="SUA45506.1"/>
    </source>
</evidence>
<accession>A0A378WW43</accession>
<dbReference type="Proteomes" id="UP000255082">
    <property type="component" value="Unassembled WGS sequence"/>
</dbReference>
<reference evidence="1 2" key="1">
    <citation type="submission" date="2018-06" db="EMBL/GenBank/DDBJ databases">
        <authorList>
            <consortium name="Pathogen Informatics"/>
            <person name="Doyle S."/>
        </authorList>
    </citation>
    <scope>NUCLEOTIDE SEQUENCE [LARGE SCALE GENOMIC DNA]</scope>
    <source>
        <strain evidence="1 2">NCTC13184</strain>
    </source>
</reference>
<organism evidence="1 2">
    <name type="scientific">Nocardia africana</name>
    <dbReference type="NCBI Taxonomy" id="134964"/>
    <lineage>
        <taxon>Bacteria</taxon>
        <taxon>Bacillati</taxon>
        <taxon>Actinomycetota</taxon>
        <taxon>Actinomycetes</taxon>
        <taxon>Mycobacteriales</taxon>
        <taxon>Nocardiaceae</taxon>
        <taxon>Nocardia</taxon>
    </lineage>
</organism>
<proteinExistence type="predicted"/>
<gene>
    <name evidence="1" type="ORF">NCTC13184_04030</name>
</gene>
<sequence length="183" mass="20368">MRDSDAADSARPFVTPWRTTCSHLRTEDEHPSADLPERIPGACTRFLLERNYQLQLPPADLLCRVIAGLLGSEDRPPIPCPPPLAYGYLRLDLVPADDLRSSELRLKMAAKMLGCELAAIFREPTPQTTVPPAYLELVRECCRAEARIVITGRDHLSNLELPRTSLLDVLAGRAHVLVHEISL</sequence>
<protein>
    <submittedName>
        <fullName evidence="1">Uncharacterized protein</fullName>
    </submittedName>
</protein>
<dbReference type="EMBL" id="UGRU01000001">
    <property type="protein sequence ID" value="SUA45506.1"/>
    <property type="molecule type" value="Genomic_DNA"/>
</dbReference>